<name>B9BSL0_9BURK</name>
<sequence>MPQADENRFRQYCILNLEMIGWIENPISIKGLQSSIERVEARRAPAVRCATATRAL</sequence>
<evidence type="ECO:0000313" key="2">
    <source>
        <dbReference type="Proteomes" id="UP000004535"/>
    </source>
</evidence>
<dbReference type="EMBL" id="ACFC01000007">
    <property type="protein sequence ID" value="EEE06080.1"/>
    <property type="molecule type" value="Genomic_DNA"/>
</dbReference>
<reference evidence="1 2" key="1">
    <citation type="journal article" date="2012" name="J. Bacteriol.">
        <title>Draft Genome Sequence Determination for Cystic Fibrosis and Chronic Granulomatous Disease Burkholderia multivorans Isolates.</title>
        <authorList>
            <person name="Varga J.J."/>
            <person name="Losada L."/>
            <person name="Zelazny A.M."/>
            <person name="Brinkac L."/>
            <person name="Harkins D."/>
            <person name="Radune D."/>
            <person name="Hostetler J."/>
            <person name="Sampaio E.P."/>
            <person name="Ronning C.M."/>
            <person name="Nierman W.C."/>
            <person name="Greenberg D.E."/>
            <person name="Holland S.M."/>
            <person name="Goldberg J.B."/>
        </authorList>
    </citation>
    <scope>NUCLEOTIDE SEQUENCE [LARGE SCALE GENOMIC DNA]</scope>
    <source>
        <strain evidence="1 2">CGD2</strain>
    </source>
</reference>
<organism evidence="1 2">
    <name type="scientific">Burkholderia multivorans CGD2</name>
    <dbReference type="NCBI Taxonomy" id="513052"/>
    <lineage>
        <taxon>Bacteria</taxon>
        <taxon>Pseudomonadati</taxon>
        <taxon>Pseudomonadota</taxon>
        <taxon>Betaproteobacteria</taxon>
        <taxon>Burkholderiales</taxon>
        <taxon>Burkholderiaceae</taxon>
        <taxon>Burkholderia</taxon>
        <taxon>Burkholderia cepacia complex</taxon>
    </lineage>
</organism>
<accession>B9BSL0</accession>
<protein>
    <submittedName>
        <fullName evidence="1">Uncharacterized protein</fullName>
    </submittedName>
</protein>
<dbReference type="AlphaFoldDB" id="B9BSL0"/>
<comment type="caution">
    <text evidence="1">The sequence shown here is derived from an EMBL/GenBank/DDBJ whole genome shotgun (WGS) entry which is preliminary data.</text>
</comment>
<evidence type="ECO:0000313" key="1">
    <source>
        <dbReference type="EMBL" id="EEE06080.1"/>
    </source>
</evidence>
<dbReference type="Proteomes" id="UP000004535">
    <property type="component" value="Unassembled WGS sequence"/>
</dbReference>
<proteinExistence type="predicted"/>
<gene>
    <name evidence="1" type="ORF">BURMUCGD2_2777</name>
</gene>